<protein>
    <submittedName>
        <fullName evidence="1">Uncharacterized protein</fullName>
    </submittedName>
</protein>
<accession>A0A0D9XJA0</accession>
<dbReference type="HOGENOM" id="CLU_2661770_0_0_1"/>
<evidence type="ECO:0000313" key="1">
    <source>
        <dbReference type="EnsemblPlants" id="LPERR10G06030.2"/>
    </source>
</evidence>
<organism evidence="1 2">
    <name type="scientific">Leersia perrieri</name>
    <dbReference type="NCBI Taxonomy" id="77586"/>
    <lineage>
        <taxon>Eukaryota</taxon>
        <taxon>Viridiplantae</taxon>
        <taxon>Streptophyta</taxon>
        <taxon>Embryophyta</taxon>
        <taxon>Tracheophyta</taxon>
        <taxon>Spermatophyta</taxon>
        <taxon>Magnoliopsida</taxon>
        <taxon>Liliopsida</taxon>
        <taxon>Poales</taxon>
        <taxon>Poaceae</taxon>
        <taxon>BOP clade</taxon>
        <taxon>Oryzoideae</taxon>
        <taxon>Oryzeae</taxon>
        <taxon>Oryzinae</taxon>
        <taxon>Leersia</taxon>
    </lineage>
</organism>
<reference evidence="1" key="3">
    <citation type="submission" date="2015-04" db="UniProtKB">
        <authorList>
            <consortium name="EnsemblPlants"/>
        </authorList>
    </citation>
    <scope>IDENTIFICATION</scope>
</reference>
<name>A0A0D9XJA0_9ORYZ</name>
<keyword evidence="2" id="KW-1185">Reference proteome</keyword>
<dbReference type="Gramene" id="LPERR10G06030.2">
    <property type="protein sequence ID" value="LPERR10G06030.2"/>
    <property type="gene ID" value="LPERR10G06030"/>
</dbReference>
<dbReference type="AlphaFoldDB" id="A0A0D9XJA0"/>
<reference evidence="1 2" key="1">
    <citation type="submission" date="2012-08" db="EMBL/GenBank/DDBJ databases">
        <title>Oryza genome evolution.</title>
        <authorList>
            <person name="Wing R.A."/>
        </authorList>
    </citation>
    <scope>NUCLEOTIDE SEQUENCE</scope>
</reference>
<sequence length="76" mass="8693">RERFCSGERRVSRRFCSGERRVSRRFCSGERGGSLGRWKGARRPDPVHGEFAPASSGVYVFSGGDQQLRLPKYRDE</sequence>
<reference evidence="2" key="2">
    <citation type="submission" date="2013-12" db="EMBL/GenBank/DDBJ databases">
        <authorList>
            <person name="Yu Y."/>
            <person name="Lee S."/>
            <person name="de Baynast K."/>
            <person name="Wissotski M."/>
            <person name="Liu L."/>
            <person name="Talag J."/>
            <person name="Goicoechea J."/>
            <person name="Angelova A."/>
            <person name="Jetty R."/>
            <person name="Kudrna D."/>
            <person name="Golser W."/>
            <person name="Rivera L."/>
            <person name="Zhang J."/>
            <person name="Wing R."/>
        </authorList>
    </citation>
    <scope>NUCLEOTIDE SEQUENCE</scope>
</reference>
<dbReference type="EnsemblPlants" id="LPERR10G06030.2">
    <property type="protein sequence ID" value="LPERR10G06030.2"/>
    <property type="gene ID" value="LPERR10G06030"/>
</dbReference>
<evidence type="ECO:0000313" key="2">
    <source>
        <dbReference type="Proteomes" id="UP000032180"/>
    </source>
</evidence>
<proteinExistence type="predicted"/>
<dbReference type="Proteomes" id="UP000032180">
    <property type="component" value="Chromosome 10"/>
</dbReference>